<dbReference type="PANTHER" id="PTHR11306:SF0">
    <property type="entry name" value="PHOSPHATIDYLGLYCEROL_PHOSPHATIDYLINOSITOL TRANSFER PROTEIN"/>
    <property type="match status" value="1"/>
</dbReference>
<protein>
    <recommendedName>
        <fullName evidence="4">Phosphatidylglycerol/phosphatidylinositol transfer protein</fullName>
    </recommendedName>
</protein>
<reference evidence="10 11" key="1">
    <citation type="submission" date="2015-04" db="EMBL/GenBank/DDBJ databases">
        <title>Complete genome sequence of Schizopora paradoxa KUC8140, a cosmopolitan wood degrader in East Asia.</title>
        <authorList>
            <consortium name="DOE Joint Genome Institute"/>
            <person name="Min B."/>
            <person name="Park H."/>
            <person name="Jang Y."/>
            <person name="Kim J.-J."/>
            <person name="Kim K.H."/>
            <person name="Pangilinan J."/>
            <person name="Lipzen A."/>
            <person name="Riley R."/>
            <person name="Grigoriev I.V."/>
            <person name="Spatafora J.W."/>
            <person name="Choi I.-G."/>
        </authorList>
    </citation>
    <scope>NUCLEOTIDE SEQUENCE [LARGE SCALE GENOMIC DNA]</scope>
    <source>
        <strain evidence="10 11">KUC8140</strain>
    </source>
</reference>
<evidence type="ECO:0000313" key="11">
    <source>
        <dbReference type="Proteomes" id="UP000053477"/>
    </source>
</evidence>
<evidence type="ECO:0000256" key="2">
    <source>
        <dbReference type="ARBA" id="ARBA00006370"/>
    </source>
</evidence>
<feature type="domain" description="MD-2-related lipid-recognition" evidence="9">
    <location>
        <begin position="42"/>
        <end position="164"/>
    </location>
</feature>
<proteinExistence type="inferred from homology"/>
<keyword evidence="7" id="KW-0445">Lipid transport</keyword>
<accession>A0A0H2R9K4</accession>
<evidence type="ECO:0000256" key="5">
    <source>
        <dbReference type="ARBA" id="ARBA00022448"/>
    </source>
</evidence>
<dbReference type="SUPFAM" id="SSF81296">
    <property type="entry name" value="E set domains"/>
    <property type="match status" value="1"/>
</dbReference>
<dbReference type="InParanoid" id="A0A0H2R9K4"/>
<dbReference type="AlphaFoldDB" id="A0A0H2R9K4"/>
<gene>
    <name evidence="10" type="ORF">SCHPADRAFT_859434</name>
</gene>
<dbReference type="InterPro" id="IPR039670">
    <property type="entry name" value="NPC2-like"/>
</dbReference>
<dbReference type="EMBL" id="KQ086108">
    <property type="protein sequence ID" value="KLO08057.1"/>
    <property type="molecule type" value="Genomic_DNA"/>
</dbReference>
<dbReference type="InterPro" id="IPR014756">
    <property type="entry name" value="Ig_E-set"/>
</dbReference>
<evidence type="ECO:0000256" key="7">
    <source>
        <dbReference type="ARBA" id="ARBA00023055"/>
    </source>
</evidence>
<name>A0A0H2R9K4_9AGAM</name>
<dbReference type="CDD" id="cd00917">
    <property type="entry name" value="PG-PI_TP"/>
    <property type="match status" value="1"/>
</dbReference>
<dbReference type="GO" id="GO:0032934">
    <property type="term" value="F:sterol binding"/>
    <property type="evidence" value="ECO:0007669"/>
    <property type="project" value="InterPro"/>
</dbReference>
<evidence type="ECO:0000256" key="4">
    <source>
        <dbReference type="ARBA" id="ARBA00016056"/>
    </source>
</evidence>
<dbReference type="InterPro" id="IPR003172">
    <property type="entry name" value="ML_dom"/>
</dbReference>
<evidence type="ECO:0000256" key="3">
    <source>
        <dbReference type="ARBA" id="ARBA00011245"/>
    </source>
</evidence>
<keyword evidence="5" id="KW-0813">Transport</keyword>
<dbReference type="Proteomes" id="UP000053477">
    <property type="component" value="Unassembled WGS sequence"/>
</dbReference>
<dbReference type="InterPro" id="IPR036846">
    <property type="entry name" value="GM2-AP_sf"/>
</dbReference>
<dbReference type="FunCoup" id="A0A0H2R9K4">
    <property type="interactions" value="1"/>
</dbReference>
<evidence type="ECO:0000256" key="1">
    <source>
        <dbReference type="ARBA" id="ARBA00002053"/>
    </source>
</evidence>
<comment type="subunit">
    <text evidence="3">Monomer.</text>
</comment>
<dbReference type="InterPro" id="IPR033917">
    <property type="entry name" value="ML_PG-PI_TP"/>
</dbReference>
<comment type="similarity">
    <text evidence="2">Belongs to the NPC2 family.</text>
</comment>
<comment type="function">
    <text evidence="1">Catalyzes the intermembrane transfer of phosphatidylglycerol and phosphatidylinositol.</text>
</comment>
<organism evidence="10 11">
    <name type="scientific">Schizopora paradoxa</name>
    <dbReference type="NCBI Taxonomy" id="27342"/>
    <lineage>
        <taxon>Eukaryota</taxon>
        <taxon>Fungi</taxon>
        <taxon>Dikarya</taxon>
        <taxon>Basidiomycota</taxon>
        <taxon>Agaricomycotina</taxon>
        <taxon>Agaricomycetes</taxon>
        <taxon>Hymenochaetales</taxon>
        <taxon>Schizoporaceae</taxon>
        <taxon>Schizopora</taxon>
    </lineage>
</organism>
<dbReference type="SMART" id="SM00737">
    <property type="entry name" value="ML"/>
    <property type="match status" value="1"/>
</dbReference>
<dbReference type="Pfam" id="PF02221">
    <property type="entry name" value="E1_DerP2_DerF2"/>
    <property type="match status" value="1"/>
</dbReference>
<evidence type="ECO:0000313" key="10">
    <source>
        <dbReference type="EMBL" id="KLO08057.1"/>
    </source>
</evidence>
<evidence type="ECO:0000259" key="9">
    <source>
        <dbReference type="SMART" id="SM00737"/>
    </source>
</evidence>
<dbReference type="GO" id="GO:0032366">
    <property type="term" value="P:intracellular sterol transport"/>
    <property type="evidence" value="ECO:0007669"/>
    <property type="project" value="InterPro"/>
</dbReference>
<feature type="signal peptide" evidence="8">
    <location>
        <begin position="1"/>
        <end position="20"/>
    </location>
</feature>
<evidence type="ECO:0000256" key="6">
    <source>
        <dbReference type="ARBA" id="ARBA00022729"/>
    </source>
</evidence>
<dbReference type="OrthoDB" id="6409159at2759"/>
<sequence>MHLATITVLFVALAASGAFASVLQANRVLDSIEPIPSTSWSYKDCGDETFGVKVTSIELSPDPPQKGQELNVTVSGIVRTVIEDDAYALVKVKMGFIEVLNKEYDVCKEARDSDSDVQCPVEKGVYSITQTAMLPSFIPPQTYIVTVDAFSRDDDPLICVSIQVEDFKKRFTFLPNFIF</sequence>
<dbReference type="PANTHER" id="PTHR11306">
    <property type="entry name" value="NIEMANN PICK TYPE C2 PROTEIN NPC2-RELATED"/>
    <property type="match status" value="1"/>
</dbReference>
<keyword evidence="11" id="KW-1185">Reference proteome</keyword>
<feature type="chain" id="PRO_5005201672" description="Phosphatidylglycerol/phosphatidylinositol transfer protein" evidence="8">
    <location>
        <begin position="21"/>
        <end position="179"/>
    </location>
</feature>
<keyword evidence="6 8" id="KW-0732">Signal</keyword>
<evidence type="ECO:0000256" key="8">
    <source>
        <dbReference type="SAM" id="SignalP"/>
    </source>
</evidence>
<dbReference type="Gene3D" id="2.70.220.10">
    <property type="entry name" value="Ganglioside GM2 activator"/>
    <property type="match status" value="1"/>
</dbReference>